<evidence type="ECO:0000313" key="13">
    <source>
        <dbReference type="Proteomes" id="UP000433483"/>
    </source>
</evidence>
<evidence type="ECO:0000313" key="6">
    <source>
        <dbReference type="EMBL" id="KAE9150780.1"/>
    </source>
</evidence>
<sequence>MACVGGSISTVFLLRMMLSWSPRAMVSSRDRRCMVVFVGVAVKKTLNTGIPVHVHVWYFSTLQCRQRWLRSQACSKTMSLSHLQPRVVKLRKQSLSAVEPGSRPAVSAKWHVAATWPSVVICRLYLTLAEIPTWPRRCGCGEGGRCATQGNLRQPIRSHAMLQLTVSSAAPPGPDWRNEDQWWHQVGPSIQRRVGAADTGPSSCL</sequence>
<evidence type="ECO:0000313" key="5">
    <source>
        <dbReference type="EMBL" id="KAE9127669.1"/>
    </source>
</evidence>
<name>A0A6A3T5L0_9STRA</name>
<dbReference type="EMBL" id="QXGB01000281">
    <property type="protein sequence ID" value="KAE9221299.1"/>
    <property type="molecule type" value="Genomic_DNA"/>
</dbReference>
<evidence type="ECO:0000313" key="3">
    <source>
        <dbReference type="EMBL" id="KAE9019287.1"/>
    </source>
</evidence>
<evidence type="ECO:0000313" key="21">
    <source>
        <dbReference type="Proteomes" id="UP000488956"/>
    </source>
</evidence>
<dbReference type="EMBL" id="QXGD01000306">
    <property type="protein sequence ID" value="KAE9243968.1"/>
    <property type="molecule type" value="Genomic_DNA"/>
</dbReference>
<evidence type="ECO:0000313" key="10">
    <source>
        <dbReference type="EMBL" id="KAE9328674.1"/>
    </source>
</evidence>
<evidence type="ECO:0008006" key="22">
    <source>
        <dbReference type="Google" id="ProtNLM"/>
    </source>
</evidence>
<evidence type="ECO:0000256" key="1">
    <source>
        <dbReference type="SAM" id="SignalP"/>
    </source>
</evidence>
<dbReference type="EMBL" id="QXFW01000240">
    <property type="protein sequence ID" value="KAE9019287.1"/>
    <property type="molecule type" value="Genomic_DNA"/>
</dbReference>
<comment type="caution">
    <text evidence="4">The sequence shown here is derived from an EMBL/GenBank/DDBJ whole genome shotgun (WGS) entry which is preliminary data.</text>
</comment>
<dbReference type="EMBL" id="QXFY01000252">
    <property type="protein sequence ID" value="KAE9350518.1"/>
    <property type="molecule type" value="Genomic_DNA"/>
</dbReference>
<evidence type="ECO:0000313" key="20">
    <source>
        <dbReference type="Proteomes" id="UP000486351"/>
    </source>
</evidence>
<evidence type="ECO:0000313" key="11">
    <source>
        <dbReference type="EMBL" id="KAE9350518.1"/>
    </source>
</evidence>
<dbReference type="OrthoDB" id="10274732at2759"/>
<dbReference type="Proteomes" id="UP000429523">
    <property type="component" value="Unassembled WGS sequence"/>
</dbReference>
<dbReference type="Proteomes" id="UP000440367">
    <property type="component" value="Unassembled WGS sequence"/>
</dbReference>
<organism evidence="4 17">
    <name type="scientific">Phytophthora fragariae</name>
    <dbReference type="NCBI Taxonomy" id="53985"/>
    <lineage>
        <taxon>Eukaryota</taxon>
        <taxon>Sar</taxon>
        <taxon>Stramenopiles</taxon>
        <taxon>Oomycota</taxon>
        <taxon>Peronosporomycetes</taxon>
        <taxon>Peronosporales</taxon>
        <taxon>Peronosporaceae</taxon>
        <taxon>Phytophthora</taxon>
    </lineage>
</organism>
<dbReference type="EMBL" id="QXFZ01000202">
    <property type="protein sequence ID" value="KAE9127239.1"/>
    <property type="molecule type" value="Genomic_DNA"/>
</dbReference>
<dbReference type="EMBL" id="QXGA01000174">
    <property type="protein sequence ID" value="KAE9150780.1"/>
    <property type="molecule type" value="Genomic_DNA"/>
</dbReference>
<accession>A0A6A3T5L0</accession>
<dbReference type="Proteomes" id="UP000488956">
    <property type="component" value="Unassembled WGS sequence"/>
</dbReference>
<gene>
    <name evidence="10" type="ORF">PF001_g1277</name>
    <name evidence="9" type="ORF">PF002_g8007</name>
    <name evidence="8" type="ORF">PF004_g6541</name>
    <name evidence="7" type="ORF">PF005_g7158</name>
    <name evidence="6" type="ORF">PF006_g4862</name>
    <name evidence="4" type="ORF">PF007_g5677</name>
    <name evidence="11" type="ORF">PF008_g6401</name>
    <name evidence="2" type="ORF">PF009_g7792</name>
    <name evidence="5" type="ORF">PF010_g4797</name>
    <name evidence="3" type="ORF">PF011_g5894</name>
</gene>
<dbReference type="Proteomes" id="UP000440732">
    <property type="component" value="Unassembled WGS sequence"/>
</dbReference>
<dbReference type="EMBL" id="QXGC01000265">
    <property type="protein sequence ID" value="KAE9242596.1"/>
    <property type="molecule type" value="Genomic_DNA"/>
</dbReference>
<feature type="chain" id="PRO_5036166076" description="Secreted protein" evidence="1">
    <location>
        <begin position="29"/>
        <end position="205"/>
    </location>
</feature>
<protein>
    <recommendedName>
        <fullName evidence="22">Secreted protein</fullName>
    </recommendedName>
</protein>
<dbReference type="Proteomes" id="UP000441208">
    <property type="component" value="Unassembled WGS sequence"/>
</dbReference>
<evidence type="ECO:0000313" key="17">
    <source>
        <dbReference type="Proteomes" id="UP000441208"/>
    </source>
</evidence>
<dbReference type="AlphaFoldDB" id="A0A6A3T5L0"/>
<dbReference type="EMBL" id="QXFX01000171">
    <property type="protein sequence ID" value="KAE9127669.1"/>
    <property type="molecule type" value="Genomic_DNA"/>
</dbReference>
<evidence type="ECO:0000313" key="12">
    <source>
        <dbReference type="Proteomes" id="UP000429523"/>
    </source>
</evidence>
<evidence type="ECO:0000313" key="18">
    <source>
        <dbReference type="Proteomes" id="UP000460718"/>
    </source>
</evidence>
<evidence type="ECO:0000313" key="8">
    <source>
        <dbReference type="EMBL" id="KAE9242596.1"/>
    </source>
</evidence>
<dbReference type="Proteomes" id="UP000437068">
    <property type="component" value="Unassembled WGS sequence"/>
</dbReference>
<evidence type="ECO:0000313" key="16">
    <source>
        <dbReference type="Proteomes" id="UP000440732"/>
    </source>
</evidence>
<dbReference type="Proteomes" id="UP000433483">
    <property type="component" value="Unassembled WGS sequence"/>
</dbReference>
<evidence type="ECO:0000313" key="15">
    <source>
        <dbReference type="Proteomes" id="UP000440367"/>
    </source>
</evidence>
<evidence type="ECO:0000313" key="14">
    <source>
        <dbReference type="Proteomes" id="UP000437068"/>
    </source>
</evidence>
<dbReference type="Proteomes" id="UP000476176">
    <property type="component" value="Unassembled WGS sequence"/>
</dbReference>
<keyword evidence="1" id="KW-0732">Signal</keyword>
<evidence type="ECO:0000313" key="7">
    <source>
        <dbReference type="EMBL" id="KAE9221299.1"/>
    </source>
</evidence>
<dbReference type="EMBL" id="QXGF01000305">
    <property type="protein sequence ID" value="KAE8942455.1"/>
    <property type="molecule type" value="Genomic_DNA"/>
</dbReference>
<evidence type="ECO:0000313" key="19">
    <source>
        <dbReference type="Proteomes" id="UP000476176"/>
    </source>
</evidence>
<evidence type="ECO:0000313" key="9">
    <source>
        <dbReference type="EMBL" id="KAE9243968.1"/>
    </source>
</evidence>
<evidence type="ECO:0000313" key="4">
    <source>
        <dbReference type="EMBL" id="KAE9127239.1"/>
    </source>
</evidence>
<dbReference type="Proteomes" id="UP000460718">
    <property type="component" value="Unassembled WGS sequence"/>
</dbReference>
<keyword evidence="13" id="KW-1185">Reference proteome</keyword>
<proteinExistence type="predicted"/>
<dbReference type="EMBL" id="QXGE01000030">
    <property type="protein sequence ID" value="KAE9328674.1"/>
    <property type="molecule type" value="Genomic_DNA"/>
</dbReference>
<dbReference type="Proteomes" id="UP000486351">
    <property type="component" value="Unassembled WGS sequence"/>
</dbReference>
<evidence type="ECO:0000313" key="2">
    <source>
        <dbReference type="EMBL" id="KAE8942455.1"/>
    </source>
</evidence>
<reference evidence="12 13" key="1">
    <citation type="submission" date="2018-08" db="EMBL/GenBank/DDBJ databases">
        <title>Genomic investigation of the strawberry pathogen Phytophthora fragariae indicates pathogenicity is determined by transcriptional variation in three key races.</title>
        <authorList>
            <person name="Adams T.M."/>
            <person name="Armitage A.D."/>
            <person name="Sobczyk M.K."/>
            <person name="Bates H.J."/>
            <person name="Dunwell J.M."/>
            <person name="Nellist C.F."/>
            <person name="Harrison R.J."/>
        </authorList>
    </citation>
    <scope>NUCLEOTIDE SEQUENCE [LARGE SCALE GENOMIC DNA]</scope>
    <source>
        <strain evidence="10 14">A4</strain>
        <strain evidence="9 15">BC-1</strain>
        <strain evidence="8 19">BC-23</strain>
        <strain evidence="7 13">NOV-27</strain>
        <strain evidence="6 16">NOV-5</strain>
        <strain evidence="4 17">NOV-71</strain>
        <strain evidence="11 20">NOV-77</strain>
        <strain evidence="2 12">NOV-9</strain>
        <strain evidence="5 21">ONT-3</strain>
        <strain evidence="3 18">SCRP245</strain>
    </source>
</reference>
<feature type="signal peptide" evidence="1">
    <location>
        <begin position="1"/>
        <end position="28"/>
    </location>
</feature>